<evidence type="ECO:0000313" key="3">
    <source>
        <dbReference type="Proteomes" id="UP001281003"/>
    </source>
</evidence>
<dbReference type="PANTHER" id="PTHR33112:SF8">
    <property type="entry name" value="HETEROKARYON INCOMPATIBILITY DOMAIN-CONTAINING PROTEIN"/>
    <property type="match status" value="1"/>
</dbReference>
<keyword evidence="3" id="KW-1185">Reference proteome</keyword>
<accession>A0AAE0PC99</accession>
<dbReference type="AlphaFoldDB" id="A0AAE0PC99"/>
<comment type="caution">
    <text evidence="2">The sequence shown here is derived from an EMBL/GenBank/DDBJ whole genome shotgun (WGS) entry which is preliminary data.</text>
</comment>
<reference evidence="2" key="2">
    <citation type="submission" date="2023-07" db="EMBL/GenBank/DDBJ databases">
        <authorList>
            <consortium name="Lawrence Berkeley National Laboratory"/>
            <person name="Haridas S."/>
            <person name="Hensen N."/>
            <person name="Bonometti L."/>
            <person name="Westerberg I."/>
            <person name="Brannstrom I.O."/>
            <person name="Guillou S."/>
            <person name="Cros-Aarteil S."/>
            <person name="Calhoun S."/>
            <person name="Kuo A."/>
            <person name="Mondo S."/>
            <person name="Pangilinan J."/>
            <person name="Riley R."/>
            <person name="LaButti K."/>
            <person name="Andreopoulos B."/>
            <person name="Lipzen A."/>
            <person name="Chen C."/>
            <person name="Yanf M."/>
            <person name="Daum C."/>
            <person name="Ng V."/>
            <person name="Clum A."/>
            <person name="Steindorff A."/>
            <person name="Ohm R."/>
            <person name="Martin F."/>
            <person name="Silar P."/>
            <person name="Natvig D."/>
            <person name="Lalanne C."/>
            <person name="Gautier V."/>
            <person name="Ament-velasquez S.L."/>
            <person name="Kruys A."/>
            <person name="Hutchinson M.I."/>
            <person name="Powell A.J."/>
            <person name="Barry K."/>
            <person name="Miller A.N."/>
            <person name="Grigoriev I.V."/>
            <person name="Debuchy R."/>
            <person name="Gladieux P."/>
            <person name="Thoren M.H."/>
            <person name="Johannesson H."/>
        </authorList>
    </citation>
    <scope>NUCLEOTIDE SEQUENCE</scope>
    <source>
        <strain evidence="2">FGSC 1904</strain>
    </source>
</reference>
<organism evidence="2 3">
    <name type="scientific">Sordaria brevicollis</name>
    <dbReference type="NCBI Taxonomy" id="83679"/>
    <lineage>
        <taxon>Eukaryota</taxon>
        <taxon>Fungi</taxon>
        <taxon>Dikarya</taxon>
        <taxon>Ascomycota</taxon>
        <taxon>Pezizomycotina</taxon>
        <taxon>Sordariomycetes</taxon>
        <taxon>Sordariomycetidae</taxon>
        <taxon>Sordariales</taxon>
        <taxon>Sordariaceae</taxon>
        <taxon>Sordaria</taxon>
    </lineage>
</organism>
<dbReference type="InterPro" id="IPR010730">
    <property type="entry name" value="HET"/>
</dbReference>
<proteinExistence type="predicted"/>
<sequence length="771" mass="87238">MTKGGVIPHVLCDRCSRIINSDWVQERLARVKPWTGNSSWALDGDSGEEERLRFFHSEGLEKLDASAAAGCHLCALISKKDMYFEMSKDEEHTGLVQVVACAGPYSVWLEISRIQELEIDDDMADDLPGVDVWLEERYNESSDFCGGWVMDDFVTVQLRRVQSGTYSPEGPDSSHPLSPSSDAPEIINSMQYWLKDCVENHPECNRYSSTQKDPTATWLPTRLIDVGEVPGKLAPRLVISAAEGLAQKKAHYLTLSHSWSISTKPHNLKLETENMAQLQKAIPLDDRLSKTFRDALKITQQLGCRYIWIDSLCIIQSGSKAKEDWAREGLTMSDVYGHSRCNITALGVGGNDGCYAPRNPLQTSPCLIKKFADKSAVFAVNSLLENTFTENVEQSPLFKRGWVFQESVLSSRAVYFGASQLFWECRRQAFAESWPFKTDTPKVQQRLTEPTLRATGDSPFSSKTVFEALCNAEDQQTKQSQEEKDRAKHLIEHIFPSFLAWQKIAQTFIGTSLTFTSDRLFAMAGIARAIEHFRSFTYVTGTWRELYPLDLLWRFTRELGERKNIPSGSNAPSWSWAAKELDVKESLKNIAESEKNTQRPDHWDGNKRFMVESITAVSYLSQLVEFPNPAFEAKYKPEKEGEIQIVLKGRVRKGLVKTELDVQNYPEDRLYLEGGKNDDGPYVIMHMDDDTPMDGLQVVLVLLMEWEGLVSNYWKRRFQGGLVLAPAVAEGGSRQKEIVYRRVGTFRTGELSDCPVNAFDGSEREEVVRIC</sequence>
<evidence type="ECO:0000259" key="1">
    <source>
        <dbReference type="Pfam" id="PF06985"/>
    </source>
</evidence>
<dbReference type="Proteomes" id="UP001281003">
    <property type="component" value="Unassembled WGS sequence"/>
</dbReference>
<reference evidence="2" key="1">
    <citation type="journal article" date="2023" name="Mol. Phylogenet. Evol.">
        <title>Genome-scale phylogeny and comparative genomics of the fungal order Sordariales.</title>
        <authorList>
            <person name="Hensen N."/>
            <person name="Bonometti L."/>
            <person name="Westerberg I."/>
            <person name="Brannstrom I.O."/>
            <person name="Guillou S."/>
            <person name="Cros-Aarteil S."/>
            <person name="Calhoun S."/>
            <person name="Haridas S."/>
            <person name="Kuo A."/>
            <person name="Mondo S."/>
            <person name="Pangilinan J."/>
            <person name="Riley R."/>
            <person name="LaButti K."/>
            <person name="Andreopoulos B."/>
            <person name="Lipzen A."/>
            <person name="Chen C."/>
            <person name="Yan M."/>
            <person name="Daum C."/>
            <person name="Ng V."/>
            <person name="Clum A."/>
            <person name="Steindorff A."/>
            <person name="Ohm R.A."/>
            <person name="Martin F."/>
            <person name="Silar P."/>
            <person name="Natvig D.O."/>
            <person name="Lalanne C."/>
            <person name="Gautier V."/>
            <person name="Ament-Velasquez S.L."/>
            <person name="Kruys A."/>
            <person name="Hutchinson M.I."/>
            <person name="Powell A.J."/>
            <person name="Barry K."/>
            <person name="Miller A.N."/>
            <person name="Grigoriev I.V."/>
            <person name="Debuchy R."/>
            <person name="Gladieux P."/>
            <person name="Hiltunen Thoren M."/>
            <person name="Johannesson H."/>
        </authorList>
    </citation>
    <scope>NUCLEOTIDE SEQUENCE</scope>
    <source>
        <strain evidence="2">FGSC 1904</strain>
    </source>
</reference>
<evidence type="ECO:0000313" key="2">
    <source>
        <dbReference type="EMBL" id="KAK3396945.1"/>
    </source>
</evidence>
<name>A0AAE0PC99_SORBR</name>
<dbReference type="Pfam" id="PF06985">
    <property type="entry name" value="HET"/>
    <property type="match status" value="1"/>
</dbReference>
<dbReference type="PANTHER" id="PTHR33112">
    <property type="entry name" value="DOMAIN PROTEIN, PUTATIVE-RELATED"/>
    <property type="match status" value="1"/>
</dbReference>
<dbReference type="EMBL" id="JAUTDP010000008">
    <property type="protein sequence ID" value="KAK3396945.1"/>
    <property type="molecule type" value="Genomic_DNA"/>
</dbReference>
<gene>
    <name evidence="2" type="ORF">B0T20DRAFT_245866</name>
</gene>
<protein>
    <submittedName>
        <fullName evidence="2">Heterokaryon incompatibility protein-domain-containing protein</fullName>
    </submittedName>
</protein>
<feature type="domain" description="Heterokaryon incompatibility" evidence="1">
    <location>
        <begin position="252"/>
        <end position="406"/>
    </location>
</feature>